<comment type="caution">
    <text evidence="3">The sequence shown here is derived from an EMBL/GenBank/DDBJ whole genome shotgun (WGS) entry which is preliminary data.</text>
</comment>
<feature type="compositionally biased region" description="Basic and acidic residues" evidence="1">
    <location>
        <begin position="297"/>
        <end position="312"/>
    </location>
</feature>
<dbReference type="PROSITE" id="PS50042">
    <property type="entry name" value="CNMP_BINDING_3"/>
    <property type="match status" value="1"/>
</dbReference>
<sequence>MQHRPASTFEAAPRLYNEKTKKAEYAFFEGTSLKFLQTTAKMLEKERFEKQDYVFKEGEMGFSMYFICSGSIVISKGSDISDVEILSRGNHCGDSAVFGFSRRSTSAIAREHTECLVLKNRVFQAILERFPEEKEYFAKRADHKKKELRSVGRMQQRRTGRNFRPKRAWGGSHESSSDSDRDAADDPAPVLPSEDAAPLPDTEIPGAYPELKKMNILDLQKPPRHGPEQLVPPAPAKLPEDRHFQARMGKELATVGRTAFLRKMAVAEALKEEMAPFGSNSLRPQGAGAWKVDKKTIEEEKGERNASKERASSKSPRPPAVKKALEEDDFDLNFDLNNIDLNAIDPWRRRPRLMGARVLFDVADLPDQAPTMWNVPRRCGDDFGERASREASMEHSTVQYSIVHDCESGNSTGSRLPRAHFVPCNTTAAVPIENENFKGEVLLLYRPTEGLDRGHPYYEHFRHRKRNWELRLQGKFKKAPRGQLFVGAVLRDFNYDQPVASSSILAMNTAITLVKYQYRIYFSWGARCQEALRTDAELGHAVSDLTVFDQIIITPNGRPIPHICSDLDDPSDKYGLSLMRRDMGLSEYSKMIQEIEGTLNTEDTYTFRLWGPAPFLDVLNWQLKMGARVSLDHFMKDFPIHVCMYDLPACHENGHGDPRHLESKKRYYFDFMGWSNAVTIAPVIFDRYVFHSAPEG</sequence>
<gene>
    <name evidence="3" type="ORF">CCMP2556_LOCUS32811</name>
</gene>
<dbReference type="Pfam" id="PF00027">
    <property type="entry name" value="cNMP_binding"/>
    <property type="match status" value="1"/>
</dbReference>
<accession>A0ABP0NTT9</accession>
<feature type="domain" description="Cyclic nucleotide-binding" evidence="2">
    <location>
        <begin position="27"/>
        <end position="127"/>
    </location>
</feature>
<feature type="region of interest" description="Disordered" evidence="1">
    <location>
        <begin position="141"/>
        <end position="206"/>
    </location>
</feature>
<dbReference type="InterPro" id="IPR000595">
    <property type="entry name" value="cNMP-bd_dom"/>
</dbReference>
<evidence type="ECO:0000256" key="1">
    <source>
        <dbReference type="SAM" id="MobiDB-lite"/>
    </source>
</evidence>
<name>A0ABP0NTT9_9DINO</name>
<dbReference type="InterPro" id="IPR018490">
    <property type="entry name" value="cNMP-bd_dom_sf"/>
</dbReference>
<evidence type="ECO:0000313" key="3">
    <source>
        <dbReference type="EMBL" id="CAK9066768.1"/>
    </source>
</evidence>
<dbReference type="CDD" id="cd00038">
    <property type="entry name" value="CAP_ED"/>
    <property type="match status" value="1"/>
</dbReference>
<evidence type="ECO:0000313" key="4">
    <source>
        <dbReference type="Proteomes" id="UP001642484"/>
    </source>
</evidence>
<dbReference type="Pfam" id="PF08588">
    <property type="entry name" value="Duc1"/>
    <property type="match status" value="1"/>
</dbReference>
<feature type="compositionally biased region" description="Basic residues" evidence="1">
    <location>
        <begin position="155"/>
        <end position="167"/>
    </location>
</feature>
<dbReference type="Proteomes" id="UP001642484">
    <property type="component" value="Unassembled WGS sequence"/>
</dbReference>
<feature type="compositionally biased region" description="Basic and acidic residues" evidence="1">
    <location>
        <begin position="141"/>
        <end position="150"/>
    </location>
</feature>
<evidence type="ECO:0000259" key="2">
    <source>
        <dbReference type="PROSITE" id="PS50042"/>
    </source>
</evidence>
<proteinExistence type="predicted"/>
<dbReference type="InterPro" id="IPR013897">
    <property type="entry name" value="Duc1"/>
</dbReference>
<dbReference type="EMBL" id="CAXAMN010022139">
    <property type="protein sequence ID" value="CAK9066768.1"/>
    <property type="molecule type" value="Genomic_DNA"/>
</dbReference>
<dbReference type="InterPro" id="IPR014710">
    <property type="entry name" value="RmlC-like_jellyroll"/>
</dbReference>
<dbReference type="PANTHER" id="PTHR10217">
    <property type="entry name" value="VOLTAGE AND LIGAND GATED POTASSIUM CHANNEL"/>
    <property type="match status" value="1"/>
</dbReference>
<protein>
    <recommendedName>
        <fullName evidence="2">Cyclic nucleotide-binding domain-containing protein</fullName>
    </recommendedName>
</protein>
<dbReference type="InterPro" id="IPR050818">
    <property type="entry name" value="KCNH_animal-type"/>
</dbReference>
<keyword evidence="4" id="KW-1185">Reference proteome</keyword>
<reference evidence="3 4" key="1">
    <citation type="submission" date="2024-02" db="EMBL/GenBank/DDBJ databases">
        <authorList>
            <person name="Chen Y."/>
            <person name="Shah S."/>
            <person name="Dougan E. K."/>
            <person name="Thang M."/>
            <person name="Chan C."/>
        </authorList>
    </citation>
    <scope>NUCLEOTIDE SEQUENCE [LARGE SCALE GENOMIC DNA]</scope>
</reference>
<dbReference type="SUPFAM" id="SSF51206">
    <property type="entry name" value="cAMP-binding domain-like"/>
    <property type="match status" value="1"/>
</dbReference>
<feature type="region of interest" description="Disordered" evidence="1">
    <location>
        <begin position="297"/>
        <end position="322"/>
    </location>
</feature>
<dbReference type="Gene3D" id="2.60.120.10">
    <property type="entry name" value="Jelly Rolls"/>
    <property type="match status" value="1"/>
</dbReference>
<organism evidence="3 4">
    <name type="scientific">Durusdinium trenchii</name>
    <dbReference type="NCBI Taxonomy" id="1381693"/>
    <lineage>
        <taxon>Eukaryota</taxon>
        <taxon>Sar</taxon>
        <taxon>Alveolata</taxon>
        <taxon>Dinophyceae</taxon>
        <taxon>Suessiales</taxon>
        <taxon>Symbiodiniaceae</taxon>
        <taxon>Durusdinium</taxon>
    </lineage>
</organism>
<dbReference type="SMART" id="SM00100">
    <property type="entry name" value="cNMP"/>
    <property type="match status" value="1"/>
</dbReference>
<dbReference type="PANTHER" id="PTHR10217:SF435">
    <property type="entry name" value="POTASSIUM VOLTAGE-GATED CHANNEL PROTEIN EAG"/>
    <property type="match status" value="1"/>
</dbReference>
<feature type="compositionally biased region" description="Basic and acidic residues" evidence="1">
    <location>
        <begin position="175"/>
        <end position="184"/>
    </location>
</feature>